<feature type="transmembrane region" description="Helical" evidence="10">
    <location>
        <begin position="762"/>
        <end position="785"/>
    </location>
</feature>
<evidence type="ECO:0000259" key="12">
    <source>
        <dbReference type="PROSITE" id="PS50929"/>
    </source>
</evidence>
<dbReference type="PROSITE" id="PS50929">
    <property type="entry name" value="ABC_TM1F"/>
    <property type="match status" value="2"/>
</dbReference>
<evidence type="ECO:0000256" key="7">
    <source>
        <dbReference type="ARBA" id="ARBA00022989"/>
    </source>
</evidence>
<feature type="transmembrane region" description="Helical" evidence="10">
    <location>
        <begin position="221"/>
        <end position="242"/>
    </location>
</feature>
<dbReference type="PROSITE" id="PS50893">
    <property type="entry name" value="ABC_TRANSPORTER_2"/>
    <property type="match status" value="2"/>
</dbReference>
<evidence type="ECO:0000256" key="3">
    <source>
        <dbReference type="ARBA" id="ARBA00022692"/>
    </source>
</evidence>
<keyword evidence="5" id="KW-0547">Nucleotide-binding</keyword>
<evidence type="ECO:0000256" key="6">
    <source>
        <dbReference type="ARBA" id="ARBA00022840"/>
    </source>
</evidence>
<evidence type="ECO:0008006" key="15">
    <source>
        <dbReference type="Google" id="ProtNLM"/>
    </source>
</evidence>
<dbReference type="CDD" id="cd03250">
    <property type="entry name" value="ABCC_MRP_domain1"/>
    <property type="match status" value="1"/>
</dbReference>
<dbReference type="InterPro" id="IPR011527">
    <property type="entry name" value="ABC1_TM_dom"/>
</dbReference>
<reference evidence="13" key="1">
    <citation type="submission" date="2020-01" db="EMBL/GenBank/DDBJ databases">
        <title>Genome Sequencing of Three Apophysomyces-Like Fungal Strains Confirms a Novel Fungal Genus in the Mucoromycota with divergent Burkholderia-like Endosymbiotic Bacteria.</title>
        <authorList>
            <person name="Stajich J.E."/>
            <person name="Macias A.M."/>
            <person name="Carter-House D."/>
            <person name="Lovett B."/>
            <person name="Kasson L.R."/>
            <person name="Berry K."/>
            <person name="Grigoriev I."/>
            <person name="Chang Y."/>
            <person name="Spatafora J."/>
            <person name="Kasson M.T."/>
        </authorList>
    </citation>
    <scope>NUCLEOTIDE SEQUENCE</scope>
    <source>
        <strain evidence="13">NRRL A-21654</strain>
    </source>
</reference>
<dbReference type="Gene3D" id="3.40.50.300">
    <property type="entry name" value="P-loop containing nucleotide triphosphate hydrolases"/>
    <property type="match status" value="2"/>
</dbReference>
<feature type="transmembrane region" description="Helical" evidence="10">
    <location>
        <begin position="248"/>
        <end position="266"/>
    </location>
</feature>
<comment type="caution">
    <text evidence="13">The sequence shown here is derived from an EMBL/GenBank/DDBJ whole genome shotgun (WGS) entry which is preliminary data.</text>
</comment>
<dbReference type="Gene3D" id="1.20.1560.10">
    <property type="entry name" value="ABC transporter type 1, transmembrane domain"/>
    <property type="match status" value="2"/>
</dbReference>
<proteinExistence type="predicted"/>
<dbReference type="PROSITE" id="PS00211">
    <property type="entry name" value="ABC_TRANSPORTER_1"/>
    <property type="match status" value="2"/>
</dbReference>
<evidence type="ECO:0000259" key="11">
    <source>
        <dbReference type="PROSITE" id="PS50893"/>
    </source>
</evidence>
<feature type="domain" description="ABC transporter" evidence="11">
    <location>
        <begin position="1106"/>
        <end position="1353"/>
    </location>
</feature>
<dbReference type="CDD" id="cd03244">
    <property type="entry name" value="ABCC_MRP_domain2"/>
    <property type="match status" value="1"/>
</dbReference>
<dbReference type="GO" id="GO:0000329">
    <property type="term" value="C:fungal-type vacuole membrane"/>
    <property type="evidence" value="ECO:0007669"/>
    <property type="project" value="TreeGrafter"/>
</dbReference>
<feature type="domain" description="ABC transmembrane type-1" evidence="12">
    <location>
        <begin position="106"/>
        <end position="390"/>
    </location>
</feature>
<dbReference type="InterPro" id="IPR017871">
    <property type="entry name" value="ABC_transporter-like_CS"/>
</dbReference>
<protein>
    <recommendedName>
        <fullName evidence="15">P-loop containing nucleoside triphosphate hydrolase protein</fullName>
    </recommendedName>
</protein>
<evidence type="ECO:0000313" key="14">
    <source>
        <dbReference type="Proteomes" id="UP000605846"/>
    </source>
</evidence>
<dbReference type="InterPro" id="IPR036640">
    <property type="entry name" value="ABC1_TM_sf"/>
</dbReference>
<comment type="subcellular location">
    <subcellularLocation>
        <location evidence="1">Membrane</location>
        <topology evidence="1">Multi-pass membrane protein</topology>
    </subcellularLocation>
</comment>
<keyword evidence="6" id="KW-0067">ATP-binding</keyword>
<dbReference type="InterPro" id="IPR003593">
    <property type="entry name" value="AAA+_ATPase"/>
</dbReference>
<dbReference type="GO" id="GO:0016887">
    <property type="term" value="F:ATP hydrolysis activity"/>
    <property type="evidence" value="ECO:0007669"/>
    <property type="project" value="InterPro"/>
</dbReference>
<feature type="transmembrane region" description="Helical" evidence="10">
    <location>
        <begin position="102"/>
        <end position="122"/>
    </location>
</feature>
<dbReference type="SUPFAM" id="SSF90123">
    <property type="entry name" value="ABC transporter transmembrane region"/>
    <property type="match status" value="2"/>
</dbReference>
<name>A0A8H7BWH0_9FUNG</name>
<evidence type="ECO:0000313" key="13">
    <source>
        <dbReference type="EMBL" id="KAF7730551.1"/>
    </source>
</evidence>
<keyword evidence="4" id="KW-0677">Repeat</keyword>
<keyword evidence="7 10" id="KW-1133">Transmembrane helix</keyword>
<feature type="transmembrane region" description="Helical" evidence="10">
    <location>
        <begin position="32"/>
        <end position="51"/>
    </location>
</feature>
<dbReference type="PANTHER" id="PTHR24223">
    <property type="entry name" value="ATP-BINDING CASSETTE SUB-FAMILY C"/>
    <property type="match status" value="1"/>
</dbReference>
<keyword evidence="14" id="KW-1185">Reference proteome</keyword>
<dbReference type="Pfam" id="PF00664">
    <property type="entry name" value="ABC_membrane"/>
    <property type="match status" value="2"/>
</dbReference>
<dbReference type="EMBL" id="JABAYA010000015">
    <property type="protein sequence ID" value="KAF7730551.1"/>
    <property type="molecule type" value="Genomic_DNA"/>
</dbReference>
<organism evidence="13 14">
    <name type="scientific">Apophysomyces ossiformis</name>
    <dbReference type="NCBI Taxonomy" id="679940"/>
    <lineage>
        <taxon>Eukaryota</taxon>
        <taxon>Fungi</taxon>
        <taxon>Fungi incertae sedis</taxon>
        <taxon>Mucoromycota</taxon>
        <taxon>Mucoromycotina</taxon>
        <taxon>Mucoromycetes</taxon>
        <taxon>Mucorales</taxon>
        <taxon>Mucorineae</taxon>
        <taxon>Mucoraceae</taxon>
        <taxon>Apophysomyces</taxon>
    </lineage>
</organism>
<dbReference type="SMART" id="SM00382">
    <property type="entry name" value="AAA"/>
    <property type="match status" value="2"/>
</dbReference>
<dbReference type="FunFam" id="3.40.50.300:FF:000825">
    <property type="entry name" value="ABC bile acid transporter"/>
    <property type="match status" value="1"/>
</dbReference>
<keyword evidence="2" id="KW-0813">Transport</keyword>
<evidence type="ECO:0000256" key="8">
    <source>
        <dbReference type="ARBA" id="ARBA00023136"/>
    </source>
</evidence>
<dbReference type="CDD" id="cd18604">
    <property type="entry name" value="ABC_6TM_VMR1_D2_like"/>
    <property type="match status" value="1"/>
</dbReference>
<evidence type="ECO:0000256" key="5">
    <source>
        <dbReference type="ARBA" id="ARBA00022741"/>
    </source>
</evidence>
<keyword evidence="3 10" id="KW-0812">Transmembrane</keyword>
<feature type="transmembrane region" description="Helical" evidence="10">
    <location>
        <begin position="912"/>
        <end position="945"/>
    </location>
</feature>
<dbReference type="CDD" id="cd18596">
    <property type="entry name" value="ABC_6TM_VMR1_D1_like"/>
    <property type="match status" value="1"/>
</dbReference>
<dbReference type="FunFam" id="3.40.50.300:FF:000565">
    <property type="entry name" value="ABC bile acid transporter"/>
    <property type="match status" value="1"/>
</dbReference>
<evidence type="ECO:0000256" key="2">
    <source>
        <dbReference type="ARBA" id="ARBA00022448"/>
    </source>
</evidence>
<dbReference type="InterPro" id="IPR050173">
    <property type="entry name" value="ABC_transporter_C-like"/>
</dbReference>
<dbReference type="GO" id="GO:0005524">
    <property type="term" value="F:ATP binding"/>
    <property type="evidence" value="ECO:0007669"/>
    <property type="project" value="UniProtKB-KW"/>
</dbReference>
<dbReference type="SUPFAM" id="SSF52540">
    <property type="entry name" value="P-loop containing nucleoside triphosphate hydrolases"/>
    <property type="match status" value="2"/>
</dbReference>
<keyword evidence="8 10" id="KW-0472">Membrane</keyword>
<feature type="domain" description="ABC transmembrane type-1" evidence="12">
    <location>
        <begin position="768"/>
        <end position="1070"/>
    </location>
</feature>
<feature type="transmembrane region" description="Helical" evidence="10">
    <location>
        <begin position="142"/>
        <end position="163"/>
    </location>
</feature>
<evidence type="ECO:0000256" key="9">
    <source>
        <dbReference type="ARBA" id="ARBA00023180"/>
    </source>
</evidence>
<accession>A0A8H7BWH0</accession>
<dbReference type="InterPro" id="IPR003439">
    <property type="entry name" value="ABC_transporter-like_ATP-bd"/>
</dbReference>
<dbReference type="FunFam" id="1.20.1560.10:FF:000013">
    <property type="entry name" value="ABC transporter C family member 2"/>
    <property type="match status" value="1"/>
</dbReference>
<dbReference type="OrthoDB" id="6500128at2759"/>
<feature type="transmembrane region" description="Helical" evidence="10">
    <location>
        <begin position="334"/>
        <end position="357"/>
    </location>
</feature>
<dbReference type="PANTHER" id="PTHR24223:SF353">
    <property type="entry name" value="ABC TRANSPORTER ATP-BINDING PROTEIN_PERMEASE VMR1-RELATED"/>
    <property type="match status" value="1"/>
</dbReference>
<feature type="domain" description="ABC transporter" evidence="11">
    <location>
        <begin position="449"/>
        <end position="707"/>
    </location>
</feature>
<gene>
    <name evidence="13" type="ORF">EC973_001932</name>
</gene>
<dbReference type="InterPro" id="IPR027417">
    <property type="entry name" value="P-loop_NTPase"/>
</dbReference>
<dbReference type="GO" id="GO:0140359">
    <property type="term" value="F:ABC-type transporter activity"/>
    <property type="evidence" value="ECO:0007669"/>
    <property type="project" value="InterPro"/>
</dbReference>
<evidence type="ECO:0000256" key="1">
    <source>
        <dbReference type="ARBA" id="ARBA00004141"/>
    </source>
</evidence>
<sequence length="1376" mass="154745">MPFVLSVLLTGDLVYTTGTMKRGQPFLRHGKPVAAINMSSIMGYLCFNWVAPLLTTQKQTLEPSDLPELPPDCWNYYLFSVFSYRQGSSLLRRLFLGNRTGITIQAILGLLLAVLCYVPPYITKTILTFIQDISNGHLEDHPIAKGWLLAFSLAASILGLEFLTGQLWHAGIRSMLSIDIYRKTLWRMNSTARNTQDENDSATRFTTGTIMNLMSTDISRISGFSANWFIILEAPLEIAVGIYFLYTLLGYSCFLGLLVMIIMLPINHYNSKRFVQTQDRLMETRDKRVSLTNELLQGIRQIKFFAWESQWKDKIMSAREDEIRQLRNVCWGQILFDFIWDGTPLLVTIISFWAYTILQGKELTATVAFTSISVFNILRFSLNVIPELVAGTAYYHKRHIVARFAHTDISIRRIDEYLQEKEVSPPDLIEPTGQVHIGFVNATVCWVPLPTSGPHRASVGSGMSDEMSTEFLLKGINAQFPNGEMSLICGATGSGKTLLMLSLLGETVVLKGKVLFPRAPIVASILSESLIAEEMLTDDNWIVDHAVAYVSQTAWLQNASIRDNILFGLPYLEKRYKDTLAACALEKDISYWEDGDMTEIGEKGITLSGGQKARVALARAVYSRAKNVLMDDVLSAVDAHTARHLYEKCLTGPLMRTRTRILITHHVDLCLHGSAYLVHIENGTVKLSGSPSELGNSGHLSSFIRKIQVEAVTSYQEETKDAVGDRIERKAPKVLIEEETRAVGAVKRRFYTLYFSMARNPLYWVLPFLLIFTCRSLDILVSWWLKTWAQSYETSKLNDKTDTFMIQEQPVRATTFTDAIRTDDNLNMYLSVYAFLNVLNLVASSARVGSMYWVALGTSKKMYEELLSRIIRAPLRWFDTIPVGRILNRFSKDFDAIDSELPSDVMTSAIQALIVISSLLTISIVLPIFSIPMLAVAVMNVMISAKFITVGQDLRRLDSVSRSPLFSHFSETIVGIATIRAFGVTKRFTQTMLNYVHANLQPFYFYWAATRWNSIRLSYAAAAVNFLTAAAVLINAKHVNAATAGFCLSFVLEYSEQLFLVMRRYTRLEMSFNAVERVVEYMEIDQEAPAITDLRPPAVWPSEGEIHVKDLEVRYAPDLSPVLKGLSFSVHPREKIGIVGRTGSGKSTLALSFFRFLEATKGDIVIDNVNIKDIGTDDLRNNLTIIPQDVTLFSGTLRSNIDPFDQFSDDDIFTALRRVQLLSCSEDLIDQVEAEGVNANVFKDLNTAVSEGGNNFSQGQRQLLCLARALLKRSRVVLMDEATASVDFKTDKAIQKTISTEFADCTILCIAHRLHTVIEYDRILVLDQGQVQEFANPLDLLNDEESMFYRMCRESGEFESLVSLAKAKYQLVDTAS</sequence>
<evidence type="ECO:0000256" key="4">
    <source>
        <dbReference type="ARBA" id="ARBA00022737"/>
    </source>
</evidence>
<dbReference type="Proteomes" id="UP000605846">
    <property type="component" value="Unassembled WGS sequence"/>
</dbReference>
<dbReference type="Pfam" id="PF00005">
    <property type="entry name" value="ABC_tran"/>
    <property type="match status" value="2"/>
</dbReference>
<evidence type="ECO:0000256" key="10">
    <source>
        <dbReference type="SAM" id="Phobius"/>
    </source>
</evidence>
<keyword evidence="9" id="KW-0325">Glycoprotein</keyword>